<dbReference type="OrthoDB" id="42128at2157"/>
<dbReference type="Pfam" id="PF00535">
    <property type="entry name" value="Glycos_transf_2"/>
    <property type="match status" value="1"/>
</dbReference>
<protein>
    <submittedName>
        <fullName evidence="2">Glycosyl transferase</fullName>
    </submittedName>
</protein>
<evidence type="ECO:0000313" key="2">
    <source>
        <dbReference type="EMBL" id="EHP67999.1"/>
    </source>
</evidence>
<dbReference type="EMBL" id="JH597770">
    <property type="protein sequence ID" value="EHP67999.1"/>
    <property type="molecule type" value="Genomic_DNA"/>
</dbReference>
<dbReference type="HOGENOM" id="CLU_055387_2_0_2"/>
<organism evidence="2 3">
    <name type="scientific">Metallosphaera yellowstonensis MK1</name>
    <dbReference type="NCBI Taxonomy" id="671065"/>
    <lineage>
        <taxon>Archaea</taxon>
        <taxon>Thermoproteota</taxon>
        <taxon>Thermoprotei</taxon>
        <taxon>Sulfolobales</taxon>
        <taxon>Sulfolobaceae</taxon>
        <taxon>Metallosphaera</taxon>
    </lineage>
</organism>
<accession>H2C773</accession>
<keyword evidence="2" id="KW-0808">Transferase</keyword>
<dbReference type="Proteomes" id="UP000003980">
    <property type="component" value="Unassembled WGS sequence"/>
</dbReference>
<dbReference type="STRING" id="671065.MetMK1DRAFT_00024220"/>
<reference evidence="2 3" key="1">
    <citation type="submission" date="2012-01" db="EMBL/GenBank/DDBJ databases">
        <title>Improved High-Quality Draft sequence of Metallosphaera yellowstonensis MK1.</title>
        <authorList>
            <consortium name="US DOE Joint Genome Institute"/>
            <person name="Lucas S."/>
            <person name="Han J."/>
            <person name="Cheng J.-F."/>
            <person name="Goodwin L."/>
            <person name="Pitluck S."/>
            <person name="Peters L."/>
            <person name="Teshima H."/>
            <person name="Detter J.C."/>
            <person name="Han C."/>
            <person name="Tapia R."/>
            <person name="Land M."/>
            <person name="Hauser L."/>
            <person name="Kyrpides N."/>
            <person name="Kozubal M."/>
            <person name="Macur R.E."/>
            <person name="Jay Z."/>
            <person name="Inskeep W."/>
            <person name="Woyke T."/>
        </authorList>
    </citation>
    <scope>NUCLEOTIDE SEQUENCE [LARGE SCALE GENOMIC DNA]</scope>
    <source>
        <strain evidence="2 3">MK1</strain>
    </source>
</reference>
<dbReference type="CDD" id="cd00761">
    <property type="entry name" value="Glyco_tranf_GTA_type"/>
    <property type="match status" value="1"/>
</dbReference>
<dbReference type="InterPro" id="IPR001173">
    <property type="entry name" value="Glyco_trans_2-like"/>
</dbReference>
<dbReference type="PANTHER" id="PTHR22916:SF3">
    <property type="entry name" value="UDP-GLCNAC:BETAGAL BETA-1,3-N-ACETYLGLUCOSAMINYLTRANSFERASE-LIKE PROTEIN 1"/>
    <property type="match status" value="1"/>
</dbReference>
<dbReference type="Gene3D" id="3.90.550.10">
    <property type="entry name" value="Spore Coat Polysaccharide Biosynthesis Protein SpsA, Chain A"/>
    <property type="match status" value="1"/>
</dbReference>
<sequence length="374" mass="42749">MLAFSSSDKEYSLPTTDNIIEADLLISVIIPNHNRKEFLVSAVESVLGQNFPKAEYELIVSTNNVELDSFLSTKGIKVIHEQSEAIGAKVAKAIEVSDGEIICFLDDDDLFMPHKLKEIYELFSKNEIDYHHNDSMIINKAGDVIEERSPWMAPLLTRLSTVNKVTILNKKDFVRSAGALYSLVAYNSSSTSLRRELIIPLLNKLSQIRLGIDLFYFFSSLSTKRKIAVDGRILTKYRVHGKNSASPDLLNFDSYIETKLEWLMKVIQSRSSMLDIIPPDFMEVKDDQKMEIITEKLLAKSMPSSTNLKISFNEYLYYIKKFLQINMRGKRLPIRTLIPFAPTVLKKAIWYSTYKSDVRRYYGVKRKAGVTVKS</sequence>
<dbReference type="PANTHER" id="PTHR22916">
    <property type="entry name" value="GLYCOSYLTRANSFERASE"/>
    <property type="match status" value="1"/>
</dbReference>
<dbReference type="eggNOG" id="arCOG01397">
    <property type="taxonomic scope" value="Archaea"/>
</dbReference>
<evidence type="ECO:0000259" key="1">
    <source>
        <dbReference type="Pfam" id="PF00535"/>
    </source>
</evidence>
<keyword evidence="3" id="KW-1185">Reference proteome</keyword>
<proteinExistence type="predicted"/>
<dbReference type="GO" id="GO:0016758">
    <property type="term" value="F:hexosyltransferase activity"/>
    <property type="evidence" value="ECO:0007669"/>
    <property type="project" value="UniProtKB-ARBA"/>
</dbReference>
<feature type="domain" description="Glycosyltransferase 2-like" evidence="1">
    <location>
        <begin position="27"/>
        <end position="130"/>
    </location>
</feature>
<name>H2C773_9CREN</name>
<dbReference type="AlphaFoldDB" id="H2C773"/>
<gene>
    <name evidence="2" type="ORF">MetMK1DRAFT_00024220</name>
</gene>
<dbReference type="InterPro" id="IPR029044">
    <property type="entry name" value="Nucleotide-diphossugar_trans"/>
</dbReference>
<dbReference type="RefSeq" id="WP_009073977.1">
    <property type="nucleotide sequence ID" value="NZ_JH597770.1"/>
</dbReference>
<evidence type="ECO:0000313" key="3">
    <source>
        <dbReference type="Proteomes" id="UP000003980"/>
    </source>
</evidence>
<dbReference type="SUPFAM" id="SSF53448">
    <property type="entry name" value="Nucleotide-diphospho-sugar transferases"/>
    <property type="match status" value="1"/>
</dbReference>